<sequence length="62" mass="6572">MRDVTSDEDASRIRIGTAPRAMAGLRNLATGTLRLDGWTNIAAAIRHHGRDLSSPFAALGIG</sequence>
<dbReference type="KEGG" id="spun:BFF78_27945"/>
<evidence type="ECO:0000313" key="1">
    <source>
        <dbReference type="EMBL" id="AOR34373.1"/>
    </source>
</evidence>
<organism evidence="1 2">
    <name type="scientific">Streptomyces fodineus</name>
    <dbReference type="NCBI Taxonomy" id="1904616"/>
    <lineage>
        <taxon>Bacteria</taxon>
        <taxon>Bacillati</taxon>
        <taxon>Actinomycetota</taxon>
        <taxon>Actinomycetes</taxon>
        <taxon>Kitasatosporales</taxon>
        <taxon>Streptomycetaceae</taxon>
        <taxon>Streptomyces</taxon>
    </lineage>
</organism>
<keyword evidence="2" id="KW-1185">Reference proteome</keyword>
<protein>
    <submittedName>
        <fullName evidence="1">Uncharacterized protein</fullName>
    </submittedName>
</protein>
<proteinExistence type="predicted"/>
<evidence type="ECO:0000313" key="2">
    <source>
        <dbReference type="Proteomes" id="UP000094960"/>
    </source>
</evidence>
<dbReference type="AlphaFoldDB" id="A0A1D7YFI3"/>
<gene>
    <name evidence="1" type="ORF">BFF78_27945</name>
</gene>
<name>A0A1D7YFI3_9ACTN</name>
<reference evidence="2" key="1">
    <citation type="submission" date="2016-09" db="EMBL/GenBank/DDBJ databases">
        <title>Streptomyces puniciscabiei strain:TW1S1 Genome sequencing and assembly.</title>
        <authorList>
            <person name="Kim M.-K."/>
            <person name="Kim S.B."/>
        </authorList>
    </citation>
    <scope>NUCLEOTIDE SEQUENCE [LARGE SCALE GENOMIC DNA]</scope>
    <source>
        <strain evidence="2">TW1S1</strain>
    </source>
</reference>
<accession>A0A1D7YFI3</accession>
<dbReference type="EMBL" id="CP017248">
    <property type="protein sequence ID" value="AOR34373.1"/>
    <property type="molecule type" value="Genomic_DNA"/>
</dbReference>
<dbReference type="RefSeq" id="WP_069780926.1">
    <property type="nucleotide sequence ID" value="NZ_CP017248.1"/>
</dbReference>
<dbReference type="Proteomes" id="UP000094960">
    <property type="component" value="Chromosome"/>
</dbReference>